<dbReference type="EMBL" id="NGKU01000001">
    <property type="protein sequence ID" value="OTN76054.1"/>
    <property type="molecule type" value="Genomic_DNA"/>
</dbReference>
<evidence type="ECO:0000313" key="3">
    <source>
        <dbReference type="Proteomes" id="UP000195043"/>
    </source>
</evidence>
<evidence type="ECO:0000313" key="2">
    <source>
        <dbReference type="EMBL" id="OTN76054.1"/>
    </source>
</evidence>
<name>A0A242A4V1_9ENTE</name>
<proteinExistence type="predicted"/>
<protein>
    <submittedName>
        <fullName evidence="2">Uncharacterized protein</fullName>
    </submittedName>
</protein>
<evidence type="ECO:0000256" key="1">
    <source>
        <dbReference type="SAM" id="Phobius"/>
    </source>
</evidence>
<dbReference type="AlphaFoldDB" id="A0A242A4V1"/>
<gene>
    <name evidence="2" type="ORF">A5886_001130</name>
</gene>
<comment type="caution">
    <text evidence="2">The sequence shown here is derived from an EMBL/GenBank/DDBJ whole genome shotgun (WGS) entry which is preliminary data.</text>
</comment>
<keyword evidence="1" id="KW-1133">Transmembrane helix</keyword>
<dbReference type="Proteomes" id="UP000195043">
    <property type="component" value="Unassembled WGS sequence"/>
</dbReference>
<reference evidence="2 3" key="1">
    <citation type="submission" date="2017-05" db="EMBL/GenBank/DDBJ databases">
        <title>The Genome Sequence of Enterococcus sp. 8G7_MSG3316.</title>
        <authorList>
            <consortium name="The Broad Institute Genomics Platform"/>
            <consortium name="The Broad Institute Genomic Center for Infectious Diseases"/>
            <person name="Earl A."/>
            <person name="Manson A."/>
            <person name="Schwartman J."/>
            <person name="Gilmore M."/>
            <person name="Abouelleil A."/>
            <person name="Cao P."/>
            <person name="Chapman S."/>
            <person name="Cusick C."/>
            <person name="Shea T."/>
            <person name="Young S."/>
            <person name="Neafsey D."/>
            <person name="Nusbaum C."/>
            <person name="Birren B."/>
        </authorList>
    </citation>
    <scope>NUCLEOTIDE SEQUENCE [LARGE SCALE GENOMIC DNA]</scope>
    <source>
        <strain evidence="2 3">8G7_MSG3316</strain>
    </source>
</reference>
<organism evidence="2 3">
    <name type="scientific">Candidatus Enterococcus testudinis</name>
    <dbReference type="NCBI Taxonomy" id="1834191"/>
    <lineage>
        <taxon>Bacteria</taxon>
        <taxon>Bacillati</taxon>
        <taxon>Bacillota</taxon>
        <taxon>Bacilli</taxon>
        <taxon>Lactobacillales</taxon>
        <taxon>Enterococcaceae</taxon>
        <taxon>Enterococcus</taxon>
    </lineage>
</organism>
<keyword evidence="1" id="KW-0472">Membrane</keyword>
<dbReference type="RefSeq" id="WP_179189978.1">
    <property type="nucleotide sequence ID" value="NZ_NGKU01000001.1"/>
</dbReference>
<accession>A0A242A4V1</accession>
<keyword evidence="1" id="KW-0812">Transmembrane</keyword>
<feature type="transmembrane region" description="Helical" evidence="1">
    <location>
        <begin position="12"/>
        <end position="43"/>
    </location>
</feature>
<keyword evidence="3" id="KW-1185">Reference proteome</keyword>
<sequence length="45" mass="5248">MNFHHYKDADKTYLGVAFAFFALGIGMKFFWIPAFLFLLAAFLKK</sequence>
<dbReference type="STRING" id="1834191.A5886_001130"/>